<evidence type="ECO:0000256" key="6">
    <source>
        <dbReference type="ARBA" id="ARBA00023004"/>
    </source>
</evidence>
<sequence>MGLSFKHLGSDILLIEQLLEPSLCSHVIQVAECCQFKPSSILVNVVDTDVRSSDMLPLGNTGQQLQESTNQILLTKVKLVQDLLFKHYGIKFSQAEMCSILRYKPGQRYKRHVDNLLLASRFQEVANGIPTRDISIVGYLNDDFEGGETLFDRQNIKVKPQAGSVIVFPSYYTHPHQSLPVVRGRKYSFTSWLFY</sequence>
<organism evidence="8 9">
    <name type="scientific">Stenomitos frigidus AS-A4</name>
    <dbReference type="NCBI Taxonomy" id="2933935"/>
    <lineage>
        <taxon>Bacteria</taxon>
        <taxon>Bacillati</taxon>
        <taxon>Cyanobacteriota</taxon>
        <taxon>Cyanophyceae</taxon>
        <taxon>Leptolyngbyales</taxon>
        <taxon>Leptolyngbyaceae</taxon>
        <taxon>Stenomitos</taxon>
    </lineage>
</organism>
<dbReference type="RefSeq" id="WP_190451179.1">
    <property type="nucleotide sequence ID" value="NZ_JAMPLM010000003.1"/>
</dbReference>
<reference evidence="8 9" key="1">
    <citation type="submission" date="2022-04" db="EMBL/GenBank/DDBJ databases">
        <title>Positive selection, recombination, and allopatry shape intraspecific diversity of widespread and dominant cyanobacteria.</title>
        <authorList>
            <person name="Wei J."/>
            <person name="Shu W."/>
            <person name="Hu C."/>
        </authorList>
    </citation>
    <scope>NUCLEOTIDE SEQUENCE [LARGE SCALE GENOMIC DNA]</scope>
    <source>
        <strain evidence="8 9">AS-A4</strain>
    </source>
</reference>
<dbReference type="Proteomes" id="UP001476950">
    <property type="component" value="Unassembled WGS sequence"/>
</dbReference>
<dbReference type="Pfam" id="PF13640">
    <property type="entry name" value="2OG-FeII_Oxy_3"/>
    <property type="match status" value="1"/>
</dbReference>
<gene>
    <name evidence="8" type="ORF">NDI38_05325</name>
</gene>
<dbReference type="InterPro" id="IPR005123">
    <property type="entry name" value="Oxoglu/Fe-dep_dioxygenase_dom"/>
</dbReference>
<keyword evidence="9" id="KW-1185">Reference proteome</keyword>
<evidence type="ECO:0000256" key="5">
    <source>
        <dbReference type="ARBA" id="ARBA00023002"/>
    </source>
</evidence>
<dbReference type="SMART" id="SM00702">
    <property type="entry name" value="P4Hc"/>
    <property type="match status" value="1"/>
</dbReference>
<keyword evidence="3" id="KW-0847">Vitamin C</keyword>
<evidence type="ECO:0000256" key="3">
    <source>
        <dbReference type="ARBA" id="ARBA00022896"/>
    </source>
</evidence>
<name>A0ABV0KF40_9CYAN</name>
<evidence type="ECO:0000256" key="2">
    <source>
        <dbReference type="ARBA" id="ARBA00022723"/>
    </source>
</evidence>
<evidence type="ECO:0000256" key="4">
    <source>
        <dbReference type="ARBA" id="ARBA00022964"/>
    </source>
</evidence>
<evidence type="ECO:0000313" key="8">
    <source>
        <dbReference type="EMBL" id="MEP1057851.1"/>
    </source>
</evidence>
<keyword evidence="2" id="KW-0479">Metal-binding</keyword>
<dbReference type="InterPro" id="IPR044862">
    <property type="entry name" value="Pro_4_hyd_alph_FE2OG_OXY"/>
</dbReference>
<dbReference type="EMBL" id="JAMPLM010000003">
    <property type="protein sequence ID" value="MEP1057851.1"/>
    <property type="molecule type" value="Genomic_DNA"/>
</dbReference>
<accession>A0ABV0KF40</accession>
<evidence type="ECO:0000313" key="9">
    <source>
        <dbReference type="Proteomes" id="UP001476950"/>
    </source>
</evidence>
<keyword evidence="4" id="KW-0223">Dioxygenase</keyword>
<dbReference type="Gene3D" id="2.60.120.620">
    <property type="entry name" value="q2cbj1_9rhob like domain"/>
    <property type="match status" value="1"/>
</dbReference>
<dbReference type="InterPro" id="IPR006620">
    <property type="entry name" value="Pro_4_hyd_alph"/>
</dbReference>
<evidence type="ECO:0000256" key="1">
    <source>
        <dbReference type="ARBA" id="ARBA00001961"/>
    </source>
</evidence>
<protein>
    <submittedName>
        <fullName evidence="8">2OG-Fe(II) oxygenase</fullName>
    </submittedName>
</protein>
<dbReference type="PANTHER" id="PTHR10869">
    <property type="entry name" value="PROLYL 4-HYDROXYLASE ALPHA SUBUNIT"/>
    <property type="match status" value="1"/>
</dbReference>
<proteinExistence type="predicted"/>
<feature type="domain" description="Fe2OG dioxygenase" evidence="7">
    <location>
        <begin position="94"/>
        <end position="195"/>
    </location>
</feature>
<dbReference type="PROSITE" id="PS51471">
    <property type="entry name" value="FE2OG_OXY"/>
    <property type="match status" value="1"/>
</dbReference>
<comment type="caution">
    <text evidence="8">The sequence shown here is derived from an EMBL/GenBank/DDBJ whole genome shotgun (WGS) entry which is preliminary data.</text>
</comment>
<keyword evidence="5" id="KW-0560">Oxidoreductase</keyword>
<dbReference type="InterPro" id="IPR045054">
    <property type="entry name" value="P4HA-like"/>
</dbReference>
<comment type="cofactor">
    <cofactor evidence="1">
        <name>L-ascorbate</name>
        <dbReference type="ChEBI" id="CHEBI:38290"/>
    </cofactor>
</comment>
<evidence type="ECO:0000259" key="7">
    <source>
        <dbReference type="PROSITE" id="PS51471"/>
    </source>
</evidence>
<dbReference type="PANTHER" id="PTHR10869:SF246">
    <property type="entry name" value="TRANSMEMBRANE PROLYL 4-HYDROXYLASE"/>
    <property type="match status" value="1"/>
</dbReference>
<keyword evidence="6" id="KW-0408">Iron</keyword>